<dbReference type="Proteomes" id="UP000738349">
    <property type="component" value="Unassembled WGS sequence"/>
</dbReference>
<dbReference type="InterPro" id="IPR036291">
    <property type="entry name" value="NAD(P)-bd_dom_sf"/>
</dbReference>
<dbReference type="AlphaFoldDB" id="A0A9P9E951"/>
<evidence type="ECO:0000256" key="1">
    <source>
        <dbReference type="ARBA" id="ARBA00038376"/>
    </source>
</evidence>
<gene>
    <name evidence="3" type="ORF">EDB81DRAFT_109173</name>
</gene>
<sequence length="241" mass="26161">MGGTSILVLGGTGPAGICLLRELLHRGHPTIAYARSPAKIPEDLSSNPLLQVVQGDMTDIPKLSSAVAQSGAIISLLGPNSLRVSDPHLFADMYSKSVFPLMREHSVSRILAMGTVSISQPQDHFSWISWFLVLLVRVVANIAYRNVLNIAHVFENEATGLDWTVFRIAGIPGGSDEASWRKDRLDGDTFVGWLAHDGWSVRQKRAALARWLVDAVEGGADDWIGKMPVVSRLAGSKSKLN</sequence>
<dbReference type="PANTHER" id="PTHR43355:SF2">
    <property type="entry name" value="FLAVIN REDUCTASE (NADPH)"/>
    <property type="match status" value="1"/>
</dbReference>
<dbReference type="Pfam" id="PF13460">
    <property type="entry name" value="NAD_binding_10"/>
    <property type="match status" value="1"/>
</dbReference>
<evidence type="ECO:0000259" key="2">
    <source>
        <dbReference type="Pfam" id="PF13460"/>
    </source>
</evidence>
<organism evidence="3 4">
    <name type="scientific">Dactylonectria macrodidyma</name>
    <dbReference type="NCBI Taxonomy" id="307937"/>
    <lineage>
        <taxon>Eukaryota</taxon>
        <taxon>Fungi</taxon>
        <taxon>Dikarya</taxon>
        <taxon>Ascomycota</taxon>
        <taxon>Pezizomycotina</taxon>
        <taxon>Sordariomycetes</taxon>
        <taxon>Hypocreomycetidae</taxon>
        <taxon>Hypocreales</taxon>
        <taxon>Nectriaceae</taxon>
        <taxon>Dactylonectria</taxon>
    </lineage>
</organism>
<comment type="similarity">
    <text evidence="1">Belongs to the avfA family.</text>
</comment>
<name>A0A9P9E951_9HYPO</name>
<proteinExistence type="inferred from homology"/>
<dbReference type="GO" id="GO:0016646">
    <property type="term" value="F:oxidoreductase activity, acting on the CH-NH group of donors, NAD or NADP as acceptor"/>
    <property type="evidence" value="ECO:0007669"/>
    <property type="project" value="TreeGrafter"/>
</dbReference>
<feature type="domain" description="NAD(P)-binding" evidence="2">
    <location>
        <begin position="10"/>
        <end position="215"/>
    </location>
</feature>
<evidence type="ECO:0000313" key="3">
    <source>
        <dbReference type="EMBL" id="KAH7133645.1"/>
    </source>
</evidence>
<dbReference type="SUPFAM" id="SSF51735">
    <property type="entry name" value="NAD(P)-binding Rossmann-fold domains"/>
    <property type="match status" value="1"/>
</dbReference>
<evidence type="ECO:0000313" key="4">
    <source>
        <dbReference type="Proteomes" id="UP000738349"/>
    </source>
</evidence>
<dbReference type="InterPro" id="IPR016040">
    <property type="entry name" value="NAD(P)-bd_dom"/>
</dbReference>
<accession>A0A9P9E951</accession>
<comment type="caution">
    <text evidence="3">The sequence shown here is derived from an EMBL/GenBank/DDBJ whole genome shotgun (WGS) entry which is preliminary data.</text>
</comment>
<dbReference type="Gene3D" id="3.40.50.720">
    <property type="entry name" value="NAD(P)-binding Rossmann-like Domain"/>
    <property type="match status" value="1"/>
</dbReference>
<dbReference type="InterPro" id="IPR051606">
    <property type="entry name" value="Polyketide_Oxido-like"/>
</dbReference>
<reference evidence="3" key="1">
    <citation type="journal article" date="2021" name="Nat. Commun.">
        <title>Genetic determinants of endophytism in the Arabidopsis root mycobiome.</title>
        <authorList>
            <person name="Mesny F."/>
            <person name="Miyauchi S."/>
            <person name="Thiergart T."/>
            <person name="Pickel B."/>
            <person name="Atanasova L."/>
            <person name="Karlsson M."/>
            <person name="Huettel B."/>
            <person name="Barry K.W."/>
            <person name="Haridas S."/>
            <person name="Chen C."/>
            <person name="Bauer D."/>
            <person name="Andreopoulos W."/>
            <person name="Pangilinan J."/>
            <person name="LaButti K."/>
            <person name="Riley R."/>
            <person name="Lipzen A."/>
            <person name="Clum A."/>
            <person name="Drula E."/>
            <person name="Henrissat B."/>
            <person name="Kohler A."/>
            <person name="Grigoriev I.V."/>
            <person name="Martin F.M."/>
            <person name="Hacquard S."/>
        </authorList>
    </citation>
    <scope>NUCLEOTIDE SEQUENCE</scope>
    <source>
        <strain evidence="3">MPI-CAGE-AT-0147</strain>
    </source>
</reference>
<keyword evidence="4" id="KW-1185">Reference proteome</keyword>
<dbReference type="PANTHER" id="PTHR43355">
    <property type="entry name" value="FLAVIN REDUCTASE (NADPH)"/>
    <property type="match status" value="1"/>
</dbReference>
<dbReference type="OrthoDB" id="10254221at2759"/>
<dbReference type="EMBL" id="JAGMUV010000015">
    <property type="protein sequence ID" value="KAH7133645.1"/>
    <property type="molecule type" value="Genomic_DNA"/>
</dbReference>
<protein>
    <recommendedName>
        <fullName evidence="2">NAD(P)-binding domain-containing protein</fullName>
    </recommendedName>
</protein>